<comment type="caution">
    <text evidence="6">The sequence shown here is derived from an EMBL/GenBank/DDBJ whole genome shotgun (WGS) entry which is preliminary data.</text>
</comment>
<reference evidence="6 7" key="1">
    <citation type="journal article" date="2020" name="Syst. Appl. Microbiol.">
        <title>Alienimonas chondri sp. nov., a novel planctomycete isolated from the biofilm of the red alga Chondrus crispus.</title>
        <authorList>
            <person name="Vitorino I."/>
            <person name="Albuquerque L."/>
            <person name="Wiegand S."/>
            <person name="Kallscheuer N."/>
            <person name="da Costa M.S."/>
            <person name="Lobo-da-Cunha A."/>
            <person name="Jogler C."/>
            <person name="Lage O.M."/>
        </authorList>
    </citation>
    <scope>NUCLEOTIDE SEQUENCE [LARGE SCALE GENOMIC DNA]</scope>
    <source>
        <strain evidence="6 7">LzC2</strain>
    </source>
</reference>
<dbReference type="InterPro" id="IPR019734">
    <property type="entry name" value="TPR_rpt"/>
</dbReference>
<dbReference type="RefSeq" id="WP_171189821.1">
    <property type="nucleotide sequence ID" value="NZ_WTPX01000231.1"/>
</dbReference>
<feature type="repeat" description="TPR" evidence="3">
    <location>
        <begin position="85"/>
        <end position="118"/>
    </location>
</feature>
<evidence type="ECO:0000256" key="3">
    <source>
        <dbReference type="PROSITE-ProRule" id="PRU00339"/>
    </source>
</evidence>
<name>A0ABX1VND7_9PLAN</name>
<keyword evidence="1" id="KW-0677">Repeat</keyword>
<dbReference type="Proteomes" id="UP000609651">
    <property type="component" value="Unassembled WGS sequence"/>
</dbReference>
<evidence type="ECO:0000256" key="1">
    <source>
        <dbReference type="ARBA" id="ARBA00022737"/>
    </source>
</evidence>
<dbReference type="GO" id="GO:0008233">
    <property type="term" value="F:peptidase activity"/>
    <property type="evidence" value="ECO:0007669"/>
    <property type="project" value="UniProtKB-KW"/>
</dbReference>
<keyword evidence="6" id="KW-0645">Protease</keyword>
<accession>A0ABX1VND7</accession>
<dbReference type="PANTHER" id="PTHR45586:SF14">
    <property type="entry name" value="TETRATRICOPEPTIDE TPR_2 REPEAT PROTEIN"/>
    <property type="match status" value="1"/>
</dbReference>
<evidence type="ECO:0000256" key="2">
    <source>
        <dbReference type="ARBA" id="ARBA00022803"/>
    </source>
</evidence>
<sequence length="778" mass="82099">MPTARFAAALLAAALLFFPSLASNPLLAQDAAPEPSDAPPAATLGEPPSPAEAAAGLTTGPADDPAAPVEPLAVRSEAEDDRVEATARFLAGQFLLRDGDPEAALEEFLAARERDPDSAEVLRSVVAVAFELGRNDLGSEVAAELSDRIPNDWQLARTLARLKLGAGDAAGAQAYLKRAALSPDLPTVGPETAEVLRGFAVLSAGLQQIEDAAEAYARLLPLMSGAEGGLDFRTRTALLSDERTAPLTAARILSGVGRHAEAAEAFRLALSLESGSPGSVLGTPEEPAARVQLATVLTAAGQPAEALEELDRLLEGAAGTPADPAPAVAAAALVIQRALRDLDRESEIVGRLASLRDRFPENAGLAVNLAAARADAGDLEVAEEELTAWVEKEPAVWLALAGVRRLRSDATGWLEALARAQALSQSDTDAETIRAARNKEFRDAVLDAVPAVDPTPVDEDDGGIARAKEMTRAQLAAVAKRADEVEAGLRSALARDRAQRFDVYLTLISVLSDLDANDRAAAVADEALEDEGLDDAELGERRTEFLTVRAALHQQAGNADAAVAALRAAEALAPNNPFFAYQAAIARLVDGDRPAAEQELERTLTLADQLPNAGGDLGKQARQLLSSLLVQRGEVERGEALLVRQLQLTPDDPGTLNDLGYLWADRGVNLPRAERMIRIAVAAEPENAAYLDSLGWVLLKRGKAKEAQAPLEKAARLQVEQGQGGDGTIWSHLGDLWAALGDTQQARDAWGAALQRANTAEVKDEAMIRSLKRKLGRE</sequence>
<protein>
    <submittedName>
        <fullName evidence="6">Beta-barrel assembly-enhancing protease</fullName>
        <ecNumber evidence="6">3.4.-.-</ecNumber>
    </submittedName>
</protein>
<dbReference type="SMART" id="SM00028">
    <property type="entry name" value="TPR"/>
    <property type="match status" value="6"/>
</dbReference>
<dbReference type="PANTHER" id="PTHR45586">
    <property type="entry name" value="TPR REPEAT-CONTAINING PROTEIN PA4667"/>
    <property type="match status" value="1"/>
</dbReference>
<dbReference type="SUPFAM" id="SSF48452">
    <property type="entry name" value="TPR-like"/>
    <property type="match status" value="4"/>
</dbReference>
<feature type="region of interest" description="Disordered" evidence="4">
    <location>
        <begin position="29"/>
        <end position="68"/>
    </location>
</feature>
<evidence type="ECO:0000313" key="7">
    <source>
        <dbReference type="Proteomes" id="UP000609651"/>
    </source>
</evidence>
<keyword evidence="5" id="KW-0732">Signal</keyword>
<keyword evidence="2 3" id="KW-0802">TPR repeat</keyword>
<dbReference type="EC" id="3.4.-.-" evidence="6"/>
<evidence type="ECO:0000256" key="4">
    <source>
        <dbReference type="SAM" id="MobiDB-lite"/>
    </source>
</evidence>
<proteinExistence type="predicted"/>
<organism evidence="6 7">
    <name type="scientific">Alienimonas chondri</name>
    <dbReference type="NCBI Taxonomy" id="2681879"/>
    <lineage>
        <taxon>Bacteria</taxon>
        <taxon>Pseudomonadati</taxon>
        <taxon>Planctomycetota</taxon>
        <taxon>Planctomycetia</taxon>
        <taxon>Planctomycetales</taxon>
        <taxon>Planctomycetaceae</taxon>
        <taxon>Alienimonas</taxon>
    </lineage>
</organism>
<dbReference type="EMBL" id="WTPX01000231">
    <property type="protein sequence ID" value="NNJ27916.1"/>
    <property type="molecule type" value="Genomic_DNA"/>
</dbReference>
<evidence type="ECO:0000313" key="6">
    <source>
        <dbReference type="EMBL" id="NNJ27916.1"/>
    </source>
</evidence>
<dbReference type="PROSITE" id="PS50005">
    <property type="entry name" value="TPR"/>
    <property type="match status" value="1"/>
</dbReference>
<feature type="compositionally biased region" description="Low complexity" evidence="4">
    <location>
        <begin position="29"/>
        <end position="42"/>
    </location>
</feature>
<keyword evidence="6" id="KW-0378">Hydrolase</keyword>
<evidence type="ECO:0000256" key="5">
    <source>
        <dbReference type="SAM" id="SignalP"/>
    </source>
</evidence>
<dbReference type="InterPro" id="IPR051012">
    <property type="entry name" value="CellSynth/LPSAsmb/PSIAsmb"/>
</dbReference>
<keyword evidence="7" id="KW-1185">Reference proteome</keyword>
<dbReference type="Gene3D" id="1.25.40.10">
    <property type="entry name" value="Tetratricopeptide repeat domain"/>
    <property type="match status" value="4"/>
</dbReference>
<feature type="signal peptide" evidence="5">
    <location>
        <begin position="1"/>
        <end position="22"/>
    </location>
</feature>
<dbReference type="InterPro" id="IPR011990">
    <property type="entry name" value="TPR-like_helical_dom_sf"/>
</dbReference>
<feature type="chain" id="PRO_5046796773" evidence="5">
    <location>
        <begin position="23"/>
        <end position="778"/>
    </location>
</feature>
<dbReference type="GO" id="GO:0006508">
    <property type="term" value="P:proteolysis"/>
    <property type="evidence" value="ECO:0007669"/>
    <property type="project" value="UniProtKB-KW"/>
</dbReference>
<gene>
    <name evidence="6" type="primary">bepA_2</name>
    <name evidence="6" type="ORF">LzC2_40270</name>
</gene>